<feature type="domain" description="PKD" evidence="1">
    <location>
        <begin position="53"/>
        <end position="112"/>
    </location>
</feature>
<sequence length="427" mass="47779">MKNIVYIYTLLMGCFMLSCSPEVELREQPSQLPSLSYSIDATDPNQPILSIDDPSVFNANWYFEDGTMLQGKSVQCFYPLEGNYKFTMTAANGLGMANGEGEVTVAESNPGMVYGIPEYIALCGKEGEGGKYWVWDQDAPGGNVSYMTADYNWEEFWWNPYAGDAGATLSDLLNEIKFDLEGGFNFTRFESKGVELEKGSFSLNIDEMTIQINNASIPNQYDGNLDENVAATGKYHIKVISDYELLLWQDQGPNGGGSNDYGWAWKFKARDLVPTDDPVYKLCFDGNGAPKQWKFDLEASSGGSYMTDPGNYDVFWWNPYAGDASTLQDYDNTIQFHKDGTYQRFASDGSEIEAGSYTYDRSVDAITFEGATIPNYNEPNLDPDVAATQIYEVKVVDTDELLLWQDGSALNPNDYDYGWAWKFVPSE</sequence>
<dbReference type="PROSITE" id="PS50093">
    <property type="entry name" value="PKD"/>
    <property type="match status" value="1"/>
</dbReference>
<dbReference type="Proteomes" id="UP000576082">
    <property type="component" value="Unassembled WGS sequence"/>
</dbReference>
<dbReference type="SMART" id="SM00089">
    <property type="entry name" value="PKD"/>
    <property type="match status" value="1"/>
</dbReference>
<dbReference type="InterPro" id="IPR000601">
    <property type="entry name" value="PKD_dom"/>
</dbReference>
<dbReference type="AlphaFoldDB" id="A0A7X9XAX8"/>
<dbReference type="SUPFAM" id="SSF49299">
    <property type="entry name" value="PKD domain"/>
    <property type="match status" value="1"/>
</dbReference>
<name>A0A7X9XAX8_9BACT</name>
<dbReference type="InterPro" id="IPR035986">
    <property type="entry name" value="PKD_dom_sf"/>
</dbReference>
<evidence type="ECO:0000313" key="2">
    <source>
        <dbReference type="EMBL" id="NME70063.1"/>
    </source>
</evidence>
<gene>
    <name evidence="2" type="ORF">HHU12_18965</name>
</gene>
<protein>
    <recommendedName>
        <fullName evidence="1">PKD domain-containing protein</fullName>
    </recommendedName>
</protein>
<organism evidence="2 3">
    <name type="scientific">Flammeovirga aprica JL-4</name>
    <dbReference type="NCBI Taxonomy" id="694437"/>
    <lineage>
        <taxon>Bacteria</taxon>
        <taxon>Pseudomonadati</taxon>
        <taxon>Bacteroidota</taxon>
        <taxon>Cytophagia</taxon>
        <taxon>Cytophagales</taxon>
        <taxon>Flammeovirgaceae</taxon>
        <taxon>Flammeovirga</taxon>
    </lineage>
</organism>
<accession>A0A7X9XAX8</accession>
<dbReference type="RefSeq" id="WP_169658313.1">
    <property type="nucleotide sequence ID" value="NZ_JABANE010000054.1"/>
</dbReference>
<dbReference type="Pfam" id="PF00801">
    <property type="entry name" value="PKD"/>
    <property type="match status" value="1"/>
</dbReference>
<comment type="caution">
    <text evidence="2">The sequence shown here is derived from an EMBL/GenBank/DDBJ whole genome shotgun (WGS) entry which is preliminary data.</text>
</comment>
<keyword evidence="3" id="KW-1185">Reference proteome</keyword>
<evidence type="ECO:0000259" key="1">
    <source>
        <dbReference type="PROSITE" id="PS50093"/>
    </source>
</evidence>
<dbReference type="EMBL" id="JABANE010000054">
    <property type="protein sequence ID" value="NME70063.1"/>
    <property type="molecule type" value="Genomic_DNA"/>
</dbReference>
<dbReference type="PROSITE" id="PS51257">
    <property type="entry name" value="PROKAR_LIPOPROTEIN"/>
    <property type="match status" value="1"/>
</dbReference>
<reference evidence="2 3" key="1">
    <citation type="submission" date="2020-04" db="EMBL/GenBank/DDBJ databases">
        <title>Flammeovirga sp. SR4, a novel species isolated from seawater.</title>
        <authorList>
            <person name="Wang X."/>
        </authorList>
    </citation>
    <scope>NUCLEOTIDE SEQUENCE [LARGE SCALE GENOMIC DNA]</scope>
    <source>
        <strain evidence="2 3">ATCC 23126</strain>
    </source>
</reference>
<evidence type="ECO:0000313" key="3">
    <source>
        <dbReference type="Proteomes" id="UP000576082"/>
    </source>
</evidence>
<dbReference type="InterPro" id="IPR022409">
    <property type="entry name" value="PKD/Chitinase_dom"/>
</dbReference>
<proteinExistence type="predicted"/>